<gene>
    <name evidence="1" type="ORF">QAD02_013663</name>
</gene>
<dbReference type="Proteomes" id="UP001239111">
    <property type="component" value="Chromosome 2"/>
</dbReference>
<name>A0ACC2P4W6_9HYME</name>
<organism evidence="1 2">
    <name type="scientific">Eretmocerus hayati</name>
    <dbReference type="NCBI Taxonomy" id="131215"/>
    <lineage>
        <taxon>Eukaryota</taxon>
        <taxon>Metazoa</taxon>
        <taxon>Ecdysozoa</taxon>
        <taxon>Arthropoda</taxon>
        <taxon>Hexapoda</taxon>
        <taxon>Insecta</taxon>
        <taxon>Pterygota</taxon>
        <taxon>Neoptera</taxon>
        <taxon>Endopterygota</taxon>
        <taxon>Hymenoptera</taxon>
        <taxon>Apocrita</taxon>
        <taxon>Proctotrupomorpha</taxon>
        <taxon>Chalcidoidea</taxon>
        <taxon>Aphelinidae</taxon>
        <taxon>Aphelininae</taxon>
        <taxon>Eretmocerus</taxon>
    </lineage>
</organism>
<dbReference type="EMBL" id="CM056742">
    <property type="protein sequence ID" value="KAJ8677876.1"/>
    <property type="molecule type" value="Genomic_DNA"/>
</dbReference>
<comment type="caution">
    <text evidence="1">The sequence shown here is derived from an EMBL/GenBank/DDBJ whole genome shotgun (WGS) entry which is preliminary data.</text>
</comment>
<protein>
    <submittedName>
        <fullName evidence="1">Uncharacterized protein</fullName>
    </submittedName>
</protein>
<keyword evidence="2" id="KW-1185">Reference proteome</keyword>
<reference evidence="1" key="1">
    <citation type="submission" date="2023-04" db="EMBL/GenBank/DDBJ databases">
        <title>A chromosome-level genome assembly of the parasitoid wasp Eretmocerus hayati.</title>
        <authorList>
            <person name="Zhong Y."/>
            <person name="Liu S."/>
            <person name="Liu Y."/>
        </authorList>
    </citation>
    <scope>NUCLEOTIDE SEQUENCE</scope>
    <source>
        <strain evidence="1">ZJU_SS_LIU_2023</strain>
    </source>
</reference>
<evidence type="ECO:0000313" key="2">
    <source>
        <dbReference type="Proteomes" id="UP001239111"/>
    </source>
</evidence>
<sequence>MDPHSRPNPTTTQTRLNTPPPLQYQALARLIDLYYQEARELYSVLKDEPGFTGRVCLLSFLRTRDDWITTWRIEQVEFVDCILQENLDRRKTDPITSTRRRFILCGEKEYRYWETPLGEVFPDTFSQRVISNGKRTYLTLPKSFHKLLAYGIEHLVHLDGKCKLLGVDSNCVFLNHGSYQNHASKFWKNPIIGRPFIPERMYYTLRFQFSAKGPQRVPYADPRHVAKIKNSGIEKLLDHWRRLIYNSAYGWETCCWDCELVHQEKRERVTHCYNDPNGVWFPHDSDVYTQIGLTHYAIQDSRDYRKTNEQI</sequence>
<evidence type="ECO:0000313" key="1">
    <source>
        <dbReference type="EMBL" id="KAJ8677876.1"/>
    </source>
</evidence>
<accession>A0ACC2P4W6</accession>
<proteinExistence type="predicted"/>